<dbReference type="PANTHER" id="PTHR30332:SF17">
    <property type="entry name" value="TYPE IV PILIATION SYSTEM PROTEIN DR_0774-RELATED"/>
    <property type="match status" value="1"/>
</dbReference>
<evidence type="ECO:0000259" key="5">
    <source>
        <dbReference type="Pfam" id="PF13629"/>
    </source>
</evidence>
<dbReference type="PANTHER" id="PTHR30332">
    <property type="entry name" value="PROBABLE GENERAL SECRETION PATHWAY PROTEIN D"/>
    <property type="match status" value="1"/>
</dbReference>
<dbReference type="eggNOG" id="COG4964">
    <property type="taxonomic scope" value="Bacteria"/>
</dbReference>
<comment type="similarity">
    <text evidence="1">Belongs to the bacterial secretin family.</text>
</comment>
<evidence type="ECO:0000256" key="2">
    <source>
        <dbReference type="SAM" id="MobiDB-lite"/>
    </source>
</evidence>
<organism evidence="6 7">
    <name type="scientific">Massilia timonae CCUG 45783</name>
    <dbReference type="NCBI Taxonomy" id="883126"/>
    <lineage>
        <taxon>Bacteria</taxon>
        <taxon>Pseudomonadati</taxon>
        <taxon>Pseudomonadota</taxon>
        <taxon>Betaproteobacteria</taxon>
        <taxon>Burkholderiales</taxon>
        <taxon>Oxalobacteraceae</taxon>
        <taxon>Telluria group</taxon>
        <taxon>Massilia</taxon>
    </lineage>
</organism>
<feature type="signal peptide" evidence="3">
    <location>
        <begin position="1"/>
        <end position="26"/>
    </location>
</feature>
<dbReference type="STRING" id="47229.LO55_1302"/>
<reference evidence="6 7" key="1">
    <citation type="submission" date="2012-09" db="EMBL/GenBank/DDBJ databases">
        <title>The Genome Sequence of Massilia timonae CCUG 45783.</title>
        <authorList>
            <consortium name="The Broad Institute Genome Sequencing Platform"/>
            <person name="Earl A."/>
            <person name="Ward D."/>
            <person name="Feldgarden M."/>
            <person name="Gevers D."/>
            <person name="Huys G."/>
            <person name="Walker B."/>
            <person name="Young S.K."/>
            <person name="Zeng Q."/>
            <person name="Gargeya S."/>
            <person name="Fitzgerald M."/>
            <person name="Haas B."/>
            <person name="Abouelleil A."/>
            <person name="Alvarado L."/>
            <person name="Arachchi H.M."/>
            <person name="Berlin A.M."/>
            <person name="Chapman S.B."/>
            <person name="Goldberg J."/>
            <person name="Griggs A."/>
            <person name="Gujja S."/>
            <person name="Hansen M."/>
            <person name="Howarth C."/>
            <person name="Imamovic A."/>
            <person name="Larimer J."/>
            <person name="McCowen C."/>
            <person name="Montmayeur A."/>
            <person name="Murphy C."/>
            <person name="Neiman D."/>
            <person name="Pearson M."/>
            <person name="Priest M."/>
            <person name="Roberts A."/>
            <person name="Saif S."/>
            <person name="Shea T."/>
            <person name="Sisk P."/>
            <person name="Sykes S."/>
            <person name="Wortman J."/>
            <person name="Nusbaum C."/>
            <person name="Birren B."/>
        </authorList>
    </citation>
    <scope>NUCLEOTIDE SEQUENCE [LARGE SCALE GENOMIC DNA]</scope>
    <source>
        <strain evidence="6 7">CCUG 45783</strain>
    </source>
</reference>
<accession>K9DI93</accession>
<protein>
    <submittedName>
        <fullName evidence="6">Uncharacterized protein</fullName>
    </submittedName>
</protein>
<name>K9DI93_9BURK</name>
<dbReference type="GO" id="GO:0009306">
    <property type="term" value="P:protein secretion"/>
    <property type="evidence" value="ECO:0007669"/>
    <property type="project" value="InterPro"/>
</dbReference>
<sequence>MKRRPSIALRATLAAVLAALAGPALASAAPATAAAAQKVAEPKPAPKKPAPARTASEAPARVAEGCRGEAARSAVMALQMGKSTMLRLPEKVARRSVGNPAVVQAMLVAPDTLYIAAVDVGSTNMIVQGRSGLCSVIDITIAMDPSGLEATLKAAMPDEQDIRVMAANDSLILTGTVSDATVVQRAVELAGAYVRRPLRQLPAADKENDTDGVIVVGRNGASGAGAAGGAGARVINLLAVSAPQQVQLEVKVAEISRTLLERLETGTRFSFGSGSWTTTLATDFLSGLLGGGLSGVKTNGNRFAIEADKLDGLVRILAEPNVLAISGQEGSFLAGGKFYIPVSQDDDRVTLEEKEFGVGVRFTPTVLSGGRINLKVAPEVSELSREGIGITATGITGTAIMPLVTTRRASTTVQLHDGQSFAIGGLVRNNLIANMKGLPGLGEIPVLGALFRSTDYQQDRTELVFVITARLVKPLPGGSHVLPTDGHVAPSRAGLMLGGRLEGDRPAAAAPAGAPATPPAAVSGAVSGSFELTPAASN</sequence>
<dbReference type="PRINTS" id="PR00811">
    <property type="entry name" value="BCTERIALGSPD"/>
</dbReference>
<dbReference type="InterPro" id="IPR032789">
    <property type="entry name" value="T2SS-T3SS_pil_N"/>
</dbReference>
<dbReference type="HOGENOM" id="CLU_017952_2_0_4"/>
<feature type="compositionally biased region" description="Low complexity" evidence="2">
    <location>
        <begin position="506"/>
        <end position="525"/>
    </location>
</feature>
<feature type="domain" description="Type II/III secretion system secretin-like" evidence="4">
    <location>
        <begin position="311"/>
        <end position="473"/>
    </location>
</feature>
<evidence type="ECO:0000256" key="3">
    <source>
        <dbReference type="SAM" id="SignalP"/>
    </source>
</evidence>
<evidence type="ECO:0000259" key="4">
    <source>
        <dbReference type="Pfam" id="PF00263"/>
    </source>
</evidence>
<feature type="region of interest" description="Disordered" evidence="2">
    <location>
        <begin position="39"/>
        <end position="64"/>
    </location>
</feature>
<dbReference type="InterPro" id="IPR004846">
    <property type="entry name" value="T2SS/T3SS_dom"/>
</dbReference>
<dbReference type="GO" id="GO:0015627">
    <property type="term" value="C:type II protein secretion system complex"/>
    <property type="evidence" value="ECO:0007669"/>
    <property type="project" value="TreeGrafter"/>
</dbReference>
<dbReference type="Pfam" id="PF00263">
    <property type="entry name" value="Secretin"/>
    <property type="match status" value="1"/>
</dbReference>
<dbReference type="Proteomes" id="UP000009874">
    <property type="component" value="Unassembled WGS sequence"/>
</dbReference>
<gene>
    <name evidence="6" type="ORF">HMPREF9710_00626</name>
</gene>
<dbReference type="EMBL" id="AGZI01000008">
    <property type="protein sequence ID" value="EKU83983.1"/>
    <property type="molecule type" value="Genomic_DNA"/>
</dbReference>
<evidence type="ECO:0000313" key="6">
    <source>
        <dbReference type="EMBL" id="EKU83983.1"/>
    </source>
</evidence>
<proteinExistence type="inferred from homology"/>
<feature type="domain" description="Pilus formation protein N-terminal" evidence="5">
    <location>
        <begin position="73"/>
        <end position="141"/>
    </location>
</feature>
<feature type="region of interest" description="Disordered" evidence="2">
    <location>
        <begin position="502"/>
        <end position="525"/>
    </location>
</feature>
<dbReference type="AlphaFoldDB" id="K9DI93"/>
<keyword evidence="3" id="KW-0732">Signal</keyword>
<dbReference type="Pfam" id="PF13629">
    <property type="entry name" value="T2SS-T3SS_pil_N"/>
    <property type="match status" value="1"/>
</dbReference>
<evidence type="ECO:0000313" key="7">
    <source>
        <dbReference type="Proteomes" id="UP000009874"/>
    </source>
</evidence>
<dbReference type="PATRIC" id="fig|883126.3.peg.629"/>
<keyword evidence="7" id="KW-1185">Reference proteome</keyword>
<evidence type="ECO:0000256" key="1">
    <source>
        <dbReference type="RuleBase" id="RU004003"/>
    </source>
</evidence>
<comment type="caution">
    <text evidence="6">The sequence shown here is derived from an EMBL/GenBank/DDBJ whole genome shotgun (WGS) entry which is preliminary data.</text>
</comment>
<dbReference type="InterPro" id="IPR001775">
    <property type="entry name" value="GspD/PilQ"/>
</dbReference>
<dbReference type="OrthoDB" id="9775455at2"/>
<dbReference type="RefSeq" id="WP_005663818.1">
    <property type="nucleotide sequence ID" value="NZ_JH992922.1"/>
</dbReference>
<dbReference type="InterPro" id="IPR050810">
    <property type="entry name" value="Bact_Secretion_Sys_Channel"/>
</dbReference>
<feature type="chain" id="PRO_5003926341" evidence="3">
    <location>
        <begin position="27"/>
        <end position="538"/>
    </location>
</feature>